<dbReference type="Pfam" id="PF22022">
    <property type="entry name" value="Phage_int_M"/>
    <property type="match status" value="1"/>
</dbReference>
<evidence type="ECO:0000313" key="6">
    <source>
        <dbReference type="EMBL" id="PTX73711.1"/>
    </source>
</evidence>
<reference evidence="6 7" key="1">
    <citation type="submission" date="2018-04" db="EMBL/GenBank/DDBJ databases">
        <title>Genomic Encyclopedia of Archaeal and Bacterial Type Strains, Phase II (KMG-II): from individual species to whole genera.</title>
        <authorList>
            <person name="Goeker M."/>
        </authorList>
    </citation>
    <scope>NUCLEOTIDE SEQUENCE [LARGE SCALE GENOMIC DNA]</scope>
    <source>
        <strain evidence="6 7">DSM 12244</strain>
    </source>
</reference>
<evidence type="ECO:0000256" key="1">
    <source>
        <dbReference type="ARBA" id="ARBA00008857"/>
    </source>
</evidence>
<name>A0A2T6CDY6_9RHOB</name>
<dbReference type="InterPro" id="IPR038488">
    <property type="entry name" value="Integrase_DNA-bd_sf"/>
</dbReference>
<dbReference type="Proteomes" id="UP000244092">
    <property type="component" value="Unassembled WGS sequence"/>
</dbReference>
<evidence type="ECO:0000256" key="2">
    <source>
        <dbReference type="ARBA" id="ARBA00022908"/>
    </source>
</evidence>
<dbReference type="PANTHER" id="PTHR30629">
    <property type="entry name" value="PROPHAGE INTEGRASE"/>
    <property type="match status" value="1"/>
</dbReference>
<dbReference type="Gene3D" id="1.10.443.10">
    <property type="entry name" value="Intergrase catalytic core"/>
    <property type="match status" value="1"/>
</dbReference>
<evidence type="ECO:0000256" key="3">
    <source>
        <dbReference type="ARBA" id="ARBA00023125"/>
    </source>
</evidence>
<dbReference type="GO" id="GO:0003677">
    <property type="term" value="F:DNA binding"/>
    <property type="evidence" value="ECO:0007669"/>
    <property type="project" value="UniProtKB-KW"/>
</dbReference>
<feature type="domain" description="Tyr recombinase" evidence="5">
    <location>
        <begin position="258"/>
        <end position="430"/>
    </location>
</feature>
<dbReference type="InterPro" id="IPR025166">
    <property type="entry name" value="Integrase_DNA_bind_dom"/>
</dbReference>
<dbReference type="InterPro" id="IPR002104">
    <property type="entry name" value="Integrase_catalytic"/>
</dbReference>
<comment type="caution">
    <text evidence="6">The sequence shown here is derived from an EMBL/GenBank/DDBJ whole genome shotgun (WGS) entry which is preliminary data.</text>
</comment>
<dbReference type="EMBL" id="QBKU01000006">
    <property type="protein sequence ID" value="PTX73711.1"/>
    <property type="molecule type" value="Genomic_DNA"/>
</dbReference>
<dbReference type="InterPro" id="IPR053876">
    <property type="entry name" value="Phage_int_M"/>
</dbReference>
<evidence type="ECO:0000313" key="7">
    <source>
        <dbReference type="Proteomes" id="UP000244092"/>
    </source>
</evidence>
<accession>A0A2T6CDY6</accession>
<proteinExistence type="inferred from homology"/>
<dbReference type="CDD" id="cd00801">
    <property type="entry name" value="INT_P4_C"/>
    <property type="match status" value="1"/>
</dbReference>
<dbReference type="GO" id="GO:0015074">
    <property type="term" value="P:DNA integration"/>
    <property type="evidence" value="ECO:0007669"/>
    <property type="project" value="UniProtKB-KW"/>
</dbReference>
<keyword evidence="3" id="KW-0238">DNA-binding</keyword>
<evidence type="ECO:0000259" key="5">
    <source>
        <dbReference type="PROSITE" id="PS51898"/>
    </source>
</evidence>
<dbReference type="Gene3D" id="1.10.150.130">
    <property type="match status" value="1"/>
</dbReference>
<keyword evidence="2" id="KW-0229">DNA integration</keyword>
<dbReference type="InterPro" id="IPR010998">
    <property type="entry name" value="Integrase_recombinase_N"/>
</dbReference>
<dbReference type="AlphaFoldDB" id="A0A2T6CDY6"/>
<dbReference type="Pfam" id="PF00589">
    <property type="entry name" value="Phage_integrase"/>
    <property type="match status" value="1"/>
</dbReference>
<dbReference type="InterPro" id="IPR013762">
    <property type="entry name" value="Integrase-like_cat_sf"/>
</dbReference>
<dbReference type="SUPFAM" id="SSF56349">
    <property type="entry name" value="DNA breaking-rejoining enzymes"/>
    <property type="match status" value="1"/>
</dbReference>
<evidence type="ECO:0000256" key="4">
    <source>
        <dbReference type="ARBA" id="ARBA00023172"/>
    </source>
</evidence>
<dbReference type="Gene3D" id="3.30.160.390">
    <property type="entry name" value="Integrase, DNA-binding domain"/>
    <property type="match status" value="1"/>
</dbReference>
<dbReference type="PANTHER" id="PTHR30629:SF2">
    <property type="entry name" value="PROPHAGE INTEGRASE INTS-RELATED"/>
    <property type="match status" value="1"/>
</dbReference>
<keyword evidence="4" id="KW-0233">DNA recombination</keyword>
<protein>
    <submittedName>
        <fullName evidence="6">Integrase</fullName>
    </submittedName>
</protein>
<comment type="similarity">
    <text evidence="1">Belongs to the 'phage' integrase family.</text>
</comment>
<dbReference type="InterPro" id="IPR011010">
    <property type="entry name" value="DNA_brk_join_enz"/>
</dbReference>
<gene>
    <name evidence="6" type="ORF">C8N31_106175</name>
</gene>
<dbReference type="Pfam" id="PF13356">
    <property type="entry name" value="Arm-DNA-bind_3"/>
    <property type="match status" value="1"/>
</dbReference>
<organism evidence="6 7">
    <name type="scientific">Sulfitobacter mediterraneus</name>
    <dbReference type="NCBI Taxonomy" id="83219"/>
    <lineage>
        <taxon>Bacteria</taxon>
        <taxon>Pseudomonadati</taxon>
        <taxon>Pseudomonadota</taxon>
        <taxon>Alphaproteobacteria</taxon>
        <taxon>Rhodobacterales</taxon>
        <taxon>Roseobacteraceae</taxon>
        <taxon>Sulfitobacter</taxon>
    </lineage>
</organism>
<sequence length="455" mass="51447">MVLLESIVSLYLGAPRHIAEGKYSIFYSVFLPQGVSPCPTAYYMLRVDLKVDQMTRALNKLSAQAVKAAEPGKYSDGGGLWFARAKDGNSKWFLRVVVHGRRREMGLGAYPAVSLKEARLEADKWRAVVREGQDPIKLRDKQRRDSERNMHLLQDVALDAFESRKAELKGDGMAGRWFSPLENHVLPKLGKVPVSEINQRDIRDTLAPIWHNKAHTAKKAMNRLGICLRHAAALGLDVDLQATDKAKALLGQQRHRTQNTPALHWQDVPAFYQSLNEGTTTELALRLLILTALRSNPLRFMHLDQIEGDVWTVPADLMKGRKGTTTDFRVPLSIEAKAVIEQARPFARDGFLFPGVRRGVISDATMSKYMHRRGMIETPHGFRSSFRDWVAEATNTPHDVAETCLGHVVGGKVERAYRRTDFLEQRRILMERWGELTTRPLGATIQQLRWRGSSE</sequence>
<dbReference type="InterPro" id="IPR050808">
    <property type="entry name" value="Phage_Integrase"/>
</dbReference>
<dbReference type="GO" id="GO:0006310">
    <property type="term" value="P:DNA recombination"/>
    <property type="evidence" value="ECO:0007669"/>
    <property type="project" value="UniProtKB-KW"/>
</dbReference>
<dbReference type="PROSITE" id="PS51898">
    <property type="entry name" value="TYR_RECOMBINASE"/>
    <property type="match status" value="1"/>
</dbReference>